<dbReference type="Gene3D" id="2.20.28.30">
    <property type="entry name" value="RNA polymerase ii, chain L"/>
    <property type="match status" value="1"/>
</dbReference>
<accession>A0A6N7J031</accession>
<evidence type="ECO:0000313" key="2">
    <source>
        <dbReference type="Proteomes" id="UP000460257"/>
    </source>
</evidence>
<dbReference type="AlphaFoldDB" id="A0A6N7J031"/>
<evidence type="ECO:0000313" key="1">
    <source>
        <dbReference type="EMBL" id="MQN00957.1"/>
    </source>
</evidence>
<dbReference type="Proteomes" id="UP000460257">
    <property type="component" value="Unassembled WGS sequence"/>
</dbReference>
<dbReference type="EMBL" id="VOGC01000002">
    <property type="protein sequence ID" value="MQN00957.1"/>
    <property type="molecule type" value="Genomic_DNA"/>
</dbReference>
<protein>
    <recommendedName>
        <fullName evidence="3">Com family DNA-binding transcriptional regulator</fullName>
    </recommendedName>
</protein>
<name>A0A6N7J031_9FIRM</name>
<organism evidence="1 2">
    <name type="scientific">Candidatus Weimeria bifida</name>
    <dbReference type="NCBI Taxonomy" id="2599074"/>
    <lineage>
        <taxon>Bacteria</taxon>
        <taxon>Bacillati</taxon>
        <taxon>Bacillota</taxon>
        <taxon>Clostridia</taxon>
        <taxon>Lachnospirales</taxon>
        <taxon>Lachnospiraceae</taxon>
        <taxon>Candidatus Weimeria</taxon>
    </lineage>
</organism>
<comment type="caution">
    <text evidence="1">The sequence shown here is derived from an EMBL/GenBank/DDBJ whole genome shotgun (WGS) entry which is preliminary data.</text>
</comment>
<evidence type="ECO:0008006" key="3">
    <source>
        <dbReference type="Google" id="ProtNLM"/>
    </source>
</evidence>
<keyword evidence="2" id="KW-1185">Reference proteome</keyword>
<gene>
    <name evidence="1" type="ORF">FRC54_03045</name>
</gene>
<sequence length="59" mass="7080">MWRIRAFFVELYRKIRYGRKNGYKIYNCPNCGQKIRVPRGHGKIEITCPKCGTKFIKRS</sequence>
<proteinExistence type="predicted"/>
<reference evidence="1" key="1">
    <citation type="journal article" date="2020" name="Appl. Environ. Microbiol.">
        <title>Medium-Chain Fatty Acid Synthesis by 'Candidatus Weimeria bifida' gen. nov., sp. nov., and 'Candidatus Pseudoramibacter fermentans' sp. nov.</title>
        <authorList>
            <person name="Scarborough M.J."/>
            <person name="Myers K.S."/>
            <person name="Donohue T.J."/>
            <person name="Noguera D.R."/>
        </authorList>
    </citation>
    <scope>NUCLEOTIDE SEQUENCE</scope>
    <source>
        <strain evidence="1">LCO1.1</strain>
    </source>
</reference>